<feature type="region of interest" description="Disordered" evidence="1">
    <location>
        <begin position="75"/>
        <end position="96"/>
    </location>
</feature>
<dbReference type="Proteomes" id="UP000663193">
    <property type="component" value="Chromosome 16"/>
</dbReference>
<proteinExistence type="predicted"/>
<evidence type="ECO:0000313" key="3">
    <source>
        <dbReference type="Proteomes" id="UP000663193"/>
    </source>
</evidence>
<sequence length="113" mass="11974">MATATIVVSLPALKPLIVKATPQNTSNRGISGYVQSGPRRSFNQPSFHGRMGGSSRACVEAGGVGDDEIQLVLQDSRKNSMSPTDRTISDVGTQDGKDTVKITTDVTILREAL</sequence>
<feature type="region of interest" description="Disordered" evidence="1">
    <location>
        <begin position="24"/>
        <end position="55"/>
    </location>
</feature>
<name>A0A7U2I6P7_PHANO</name>
<gene>
    <name evidence="2" type="ORF">JI435_163650</name>
</gene>
<evidence type="ECO:0000256" key="1">
    <source>
        <dbReference type="SAM" id="MobiDB-lite"/>
    </source>
</evidence>
<organism evidence="2 3">
    <name type="scientific">Phaeosphaeria nodorum (strain SN15 / ATCC MYA-4574 / FGSC 10173)</name>
    <name type="common">Glume blotch fungus</name>
    <name type="synonym">Parastagonospora nodorum</name>
    <dbReference type="NCBI Taxonomy" id="321614"/>
    <lineage>
        <taxon>Eukaryota</taxon>
        <taxon>Fungi</taxon>
        <taxon>Dikarya</taxon>
        <taxon>Ascomycota</taxon>
        <taxon>Pezizomycotina</taxon>
        <taxon>Dothideomycetes</taxon>
        <taxon>Pleosporomycetidae</taxon>
        <taxon>Pleosporales</taxon>
        <taxon>Pleosporineae</taxon>
        <taxon>Phaeosphaeriaceae</taxon>
        <taxon>Parastagonospora</taxon>
    </lineage>
</organism>
<dbReference type="AlphaFoldDB" id="A0A7U2I6P7"/>
<dbReference type="VEuPathDB" id="FungiDB:JI435_163650"/>
<keyword evidence="3" id="KW-1185">Reference proteome</keyword>
<dbReference type="RefSeq" id="XP_001806488.1">
    <property type="nucleotide sequence ID" value="XM_001806436.1"/>
</dbReference>
<reference evidence="3" key="1">
    <citation type="journal article" date="2021" name="BMC Genomics">
        <title>Chromosome-level genome assembly and manually-curated proteome of model necrotroph Parastagonospora nodorum Sn15 reveals a genome-wide trove of candidate effector homologs, and redundancy of virulence-related functions within an accessory chromosome.</title>
        <authorList>
            <person name="Bertazzoni S."/>
            <person name="Jones D.A.B."/>
            <person name="Phan H.T."/>
            <person name="Tan K.-C."/>
            <person name="Hane J.K."/>
        </authorList>
    </citation>
    <scope>NUCLEOTIDE SEQUENCE [LARGE SCALE GENOMIC DNA]</scope>
    <source>
        <strain evidence="3">SN15 / ATCC MYA-4574 / FGSC 10173)</strain>
    </source>
</reference>
<dbReference type="KEGG" id="pno:SNOG_16365"/>
<protein>
    <submittedName>
        <fullName evidence="2">Uncharacterized protein</fullName>
    </submittedName>
</protein>
<accession>A0A7U2I6P7</accession>
<dbReference type="EMBL" id="CP069038">
    <property type="protein sequence ID" value="QRD03754.1"/>
    <property type="molecule type" value="Genomic_DNA"/>
</dbReference>
<evidence type="ECO:0000313" key="2">
    <source>
        <dbReference type="EMBL" id="QRD03754.1"/>
    </source>
</evidence>
<feature type="compositionally biased region" description="Polar residues" evidence="1">
    <location>
        <begin position="79"/>
        <end position="92"/>
    </location>
</feature>